<comment type="catalytic activity">
    <reaction evidence="12">
        <text>UDP-N-acetyl-alpha-D-muramoyl-L-alanyl-gamma-D-glutamyl-meso-2,6-diaminopimeloyl-D-alanyl-D-alanine + di-trans,octa-cis-undecaprenyl phosphate = di-trans,octa-cis-undecaprenyl diphospho-N-acetyl-alpha-D-muramoyl-L-alanyl-D-glutamyl-meso-2,6-diaminopimeloyl-D-alanyl-D-alanine + UMP</text>
        <dbReference type="Rhea" id="RHEA:28386"/>
        <dbReference type="ChEBI" id="CHEBI:57865"/>
        <dbReference type="ChEBI" id="CHEBI:60392"/>
        <dbReference type="ChEBI" id="CHEBI:61386"/>
        <dbReference type="ChEBI" id="CHEBI:61387"/>
        <dbReference type="EC" id="2.7.8.13"/>
    </reaction>
</comment>
<evidence type="ECO:0000256" key="12">
    <source>
        <dbReference type="HAMAP-Rule" id="MF_00038"/>
    </source>
</evidence>
<evidence type="ECO:0000256" key="10">
    <source>
        <dbReference type="ARBA" id="ARBA00023306"/>
    </source>
</evidence>
<evidence type="ECO:0000256" key="3">
    <source>
        <dbReference type="ARBA" id="ARBA00022618"/>
    </source>
</evidence>
<evidence type="ECO:0000256" key="13">
    <source>
        <dbReference type="NCBIfam" id="TIGR00445"/>
    </source>
</evidence>
<keyword evidence="10 12" id="KW-0131">Cell cycle</keyword>
<dbReference type="STRING" id="1359163.NLO413_0710"/>
<feature type="binding site" evidence="14">
    <location>
        <position position="178"/>
    </location>
    <ligand>
        <name>Mg(2+)</name>
        <dbReference type="ChEBI" id="CHEBI:18420"/>
    </ligand>
</feature>
<dbReference type="InterPro" id="IPR018480">
    <property type="entry name" value="PNAcMuramoyl-5peptid_Trfase_CS"/>
</dbReference>
<keyword evidence="16" id="KW-1185">Reference proteome</keyword>
<comment type="function">
    <text evidence="12">Catalyzes the initial step of the lipid cycle reactions in the biosynthesis of the cell wall peptidoglycan: transfers peptidoglycan precursor phospho-MurNAc-pentapeptide from UDP-MurNAc-pentapeptide onto the lipid carrier undecaprenyl phosphate, yielding undecaprenyl-pyrophosphoryl-MurNAc-pentapeptide, known as lipid I.</text>
</comment>
<dbReference type="AlphaFoldDB" id="A0A0F3NNP3"/>
<dbReference type="Pfam" id="PF10555">
    <property type="entry name" value="MraY_sig1"/>
    <property type="match status" value="1"/>
</dbReference>
<keyword evidence="3 12" id="KW-0132">Cell division</keyword>
<evidence type="ECO:0000256" key="6">
    <source>
        <dbReference type="ARBA" id="ARBA00022960"/>
    </source>
</evidence>
<reference evidence="15 16" key="1">
    <citation type="submission" date="2015-02" db="EMBL/GenBank/DDBJ databases">
        <title>Genome Sequencing of Rickettsiales.</title>
        <authorList>
            <person name="Daugherty S.C."/>
            <person name="Su Q."/>
            <person name="Abolude K."/>
            <person name="Beier-Sexton M."/>
            <person name="Carlyon J.A."/>
            <person name="Carter R."/>
            <person name="Day N.P."/>
            <person name="Dumler S.J."/>
            <person name="Dyachenko V."/>
            <person name="Godinez A."/>
            <person name="Kurtti T.J."/>
            <person name="Lichay M."/>
            <person name="Mullins K.E."/>
            <person name="Ott S."/>
            <person name="Pappas-Brown V."/>
            <person name="Paris D.H."/>
            <person name="Patel P."/>
            <person name="Richards A.L."/>
            <person name="Sadzewicz L."/>
            <person name="Sears K."/>
            <person name="Seidman D."/>
            <person name="Sengamalay N."/>
            <person name="Stenos J."/>
            <person name="Tallon L.J."/>
            <person name="Vincent G."/>
            <person name="Fraser C.M."/>
            <person name="Munderloh U."/>
            <person name="Dunning-Hotopp J.C."/>
        </authorList>
    </citation>
    <scope>NUCLEOTIDE SEQUENCE [LARGE SCALE GENOMIC DNA]</scope>
    <source>
        <strain evidence="15 16">RAC413</strain>
    </source>
</reference>
<proteinExistence type="inferred from homology"/>
<dbReference type="GO" id="GO:0009252">
    <property type="term" value="P:peptidoglycan biosynthetic process"/>
    <property type="evidence" value="ECO:0007669"/>
    <property type="project" value="UniProtKB-UniRule"/>
</dbReference>
<dbReference type="UniPathway" id="UPA00219"/>
<gene>
    <name evidence="12 15" type="primary">mraY</name>
    <name evidence="15" type="ORF">NLO413_0710</name>
</gene>
<feature type="transmembrane region" description="Helical" evidence="12">
    <location>
        <begin position="62"/>
        <end position="80"/>
    </location>
</feature>
<keyword evidence="6 12" id="KW-0133">Cell shape</keyword>
<dbReference type="PANTHER" id="PTHR22926:SF5">
    <property type="entry name" value="PHOSPHO-N-ACETYLMURAMOYL-PENTAPEPTIDE-TRANSFERASE HOMOLOG"/>
    <property type="match status" value="1"/>
</dbReference>
<dbReference type="InterPro" id="IPR000715">
    <property type="entry name" value="Glycosyl_transferase_4"/>
</dbReference>
<evidence type="ECO:0000256" key="8">
    <source>
        <dbReference type="ARBA" id="ARBA00022989"/>
    </source>
</evidence>
<feature type="transmembrane region" description="Helical" evidence="12">
    <location>
        <begin position="267"/>
        <end position="288"/>
    </location>
</feature>
<evidence type="ECO:0000313" key="15">
    <source>
        <dbReference type="EMBL" id="KJV69322.1"/>
    </source>
</evidence>
<feature type="transmembrane region" description="Helical" evidence="12">
    <location>
        <begin position="314"/>
        <end position="336"/>
    </location>
</feature>
<dbReference type="HAMAP" id="MF_00038">
    <property type="entry name" value="MraY"/>
    <property type="match status" value="1"/>
</dbReference>
<evidence type="ECO:0000256" key="1">
    <source>
        <dbReference type="ARBA" id="ARBA00004141"/>
    </source>
</evidence>
<dbReference type="GO" id="GO:0008963">
    <property type="term" value="F:phospho-N-acetylmuramoyl-pentapeptide-transferase activity"/>
    <property type="evidence" value="ECO:0007669"/>
    <property type="project" value="UniProtKB-UniRule"/>
</dbReference>
<dbReference type="EC" id="2.7.8.13" evidence="12 13"/>
<evidence type="ECO:0000256" key="9">
    <source>
        <dbReference type="ARBA" id="ARBA00023136"/>
    </source>
</evidence>
<dbReference type="NCBIfam" id="TIGR00445">
    <property type="entry name" value="mraY"/>
    <property type="match status" value="1"/>
</dbReference>
<keyword evidence="9 12" id="KW-0472">Membrane</keyword>
<protein>
    <recommendedName>
        <fullName evidence="12 13">Phospho-N-acetylmuramoyl-pentapeptide-transferase</fullName>
        <ecNumber evidence="12 13">2.7.8.13</ecNumber>
    </recommendedName>
    <alternativeName>
        <fullName evidence="12">UDP-MurNAc-pentapeptide phosphotransferase</fullName>
    </alternativeName>
</protein>
<feature type="transmembrane region" description="Helical" evidence="12">
    <location>
        <begin position="243"/>
        <end position="261"/>
    </location>
</feature>
<evidence type="ECO:0000256" key="11">
    <source>
        <dbReference type="ARBA" id="ARBA00023316"/>
    </source>
</evidence>
<feature type="binding site" evidence="14">
    <location>
        <position position="242"/>
    </location>
    <ligand>
        <name>Mg(2+)</name>
        <dbReference type="ChEBI" id="CHEBI:18420"/>
    </ligand>
</feature>
<dbReference type="PANTHER" id="PTHR22926">
    <property type="entry name" value="PHOSPHO-N-ACETYLMURAMOYL-PENTAPEPTIDE-TRANSFERASE"/>
    <property type="match status" value="1"/>
</dbReference>
<feature type="transmembrane region" description="Helical" evidence="12">
    <location>
        <begin position="124"/>
        <end position="141"/>
    </location>
</feature>
<dbReference type="PROSITE" id="PS01348">
    <property type="entry name" value="MRAY_2"/>
    <property type="match status" value="1"/>
</dbReference>
<dbReference type="CDD" id="cd06852">
    <property type="entry name" value="GT_MraY"/>
    <property type="match status" value="1"/>
</dbReference>
<comment type="caution">
    <text evidence="15">The sequence shown here is derived from an EMBL/GenBank/DDBJ whole genome shotgun (WGS) entry which is preliminary data.</text>
</comment>
<keyword evidence="12 14" id="KW-0479">Metal-binding</keyword>
<dbReference type="GO" id="GO:0051992">
    <property type="term" value="F:UDP-N-acetylmuramoyl-L-alanyl-D-glutamyl-meso-2,6-diaminopimelyl-D-alanyl-D-alanine:undecaprenyl-phosphate transferase activity"/>
    <property type="evidence" value="ECO:0007669"/>
    <property type="project" value="RHEA"/>
</dbReference>
<dbReference type="EMBL" id="LANX01000001">
    <property type="protein sequence ID" value="KJV69322.1"/>
    <property type="molecule type" value="Genomic_DNA"/>
</dbReference>
<organism evidence="15 16">
    <name type="scientific">Candidatus Neoehrlichia procyonis str. RAC413</name>
    <dbReference type="NCBI Taxonomy" id="1359163"/>
    <lineage>
        <taxon>Bacteria</taxon>
        <taxon>Pseudomonadati</taxon>
        <taxon>Pseudomonadota</taxon>
        <taxon>Alphaproteobacteria</taxon>
        <taxon>Rickettsiales</taxon>
        <taxon>Anaplasmataceae</taxon>
        <taxon>Candidatus Neoehrlichia</taxon>
    </lineage>
</organism>
<dbReference type="Proteomes" id="UP000033562">
    <property type="component" value="Unassembled WGS sequence"/>
</dbReference>
<keyword evidence="12 14" id="KW-0460">Magnesium</keyword>
<keyword evidence="4 12" id="KW-0808">Transferase</keyword>
<comment type="pathway">
    <text evidence="12">Cell wall biogenesis; peptidoglycan biosynthesis.</text>
</comment>
<dbReference type="InterPro" id="IPR003524">
    <property type="entry name" value="PNAcMuramoyl-5peptid_Trfase"/>
</dbReference>
<evidence type="ECO:0000256" key="7">
    <source>
        <dbReference type="ARBA" id="ARBA00022984"/>
    </source>
</evidence>
<dbReference type="PROSITE" id="PS01347">
    <property type="entry name" value="MRAY_1"/>
    <property type="match status" value="1"/>
</dbReference>
<evidence type="ECO:0000256" key="4">
    <source>
        <dbReference type="ARBA" id="ARBA00022679"/>
    </source>
</evidence>
<dbReference type="GO" id="GO:0005886">
    <property type="term" value="C:plasma membrane"/>
    <property type="evidence" value="ECO:0007669"/>
    <property type="project" value="UniProtKB-SubCell"/>
</dbReference>
<feature type="transmembrane region" description="Helical" evidence="12">
    <location>
        <begin position="12"/>
        <end position="36"/>
    </location>
</feature>
<dbReference type="GO" id="GO:0051301">
    <property type="term" value="P:cell division"/>
    <property type="evidence" value="ECO:0007669"/>
    <property type="project" value="UniProtKB-KW"/>
</dbReference>
<comment type="subcellular location">
    <subcellularLocation>
        <location evidence="12">Cell membrane</location>
        <topology evidence="12">Multi-pass membrane protein</topology>
    </subcellularLocation>
    <subcellularLocation>
        <location evidence="1">Membrane</location>
        <topology evidence="1">Multi-pass membrane protein</topology>
    </subcellularLocation>
</comment>
<dbReference type="Pfam" id="PF00953">
    <property type="entry name" value="Glycos_transf_4"/>
    <property type="match status" value="1"/>
</dbReference>
<dbReference type="PATRIC" id="fig|1359163.3.peg.685"/>
<name>A0A0F3NNP3_9RICK</name>
<evidence type="ECO:0000313" key="16">
    <source>
        <dbReference type="Proteomes" id="UP000033562"/>
    </source>
</evidence>
<feature type="transmembrane region" description="Helical" evidence="12">
    <location>
        <begin position="186"/>
        <end position="205"/>
    </location>
</feature>
<evidence type="ECO:0000256" key="14">
    <source>
        <dbReference type="PIRSR" id="PIRSR600715-1"/>
    </source>
</evidence>
<keyword evidence="12" id="KW-1003">Cell membrane</keyword>
<accession>A0A0F3NNP3</accession>
<feature type="transmembrane region" description="Helical" evidence="12">
    <location>
        <begin position="86"/>
        <end position="104"/>
    </location>
</feature>
<evidence type="ECO:0000256" key="5">
    <source>
        <dbReference type="ARBA" id="ARBA00022692"/>
    </source>
</evidence>
<evidence type="ECO:0000256" key="2">
    <source>
        <dbReference type="ARBA" id="ARBA00005583"/>
    </source>
</evidence>
<keyword evidence="11 12" id="KW-0961">Cell wall biogenesis/degradation</keyword>
<keyword evidence="7 12" id="KW-0573">Peptidoglycan synthesis</keyword>
<dbReference type="RefSeq" id="WP_045809058.1">
    <property type="nucleotide sequence ID" value="NZ_LANX01000001.1"/>
</dbReference>
<dbReference type="GO" id="GO:0008360">
    <property type="term" value="P:regulation of cell shape"/>
    <property type="evidence" value="ECO:0007669"/>
    <property type="project" value="UniProtKB-KW"/>
</dbReference>
<keyword evidence="5 12" id="KW-0812">Transmembrane</keyword>
<dbReference type="GO" id="GO:0071555">
    <property type="term" value="P:cell wall organization"/>
    <property type="evidence" value="ECO:0007669"/>
    <property type="project" value="UniProtKB-KW"/>
</dbReference>
<comment type="similarity">
    <text evidence="2 12">Belongs to the glycosyltransferase 4 family. MraY subfamily.</text>
</comment>
<keyword evidence="8 12" id="KW-1133">Transmembrane helix</keyword>
<sequence>MFSYLAITTNITYCLTCLLISLCIGFITLPCIISILQKLQKNGQPIRNDGPKEHLLIKKNTPTMGGLIIVMPSIISTLLFCKLTSYDIWVILFVFVTFAILGGIDDWLKIKKKNSHGLKVKTKLIFQFLIALIGIIITGLTTKNFTHTHLLSSTLVNLGYLYVPFVTTTIVGTSNAVNLTDGLDGLVIVPSIMLFAFLGVVAYLTSNHTEINNILIFCSAIIGSSLSFLWVNTFPAKIFMGDLGSLSIGGALGLISVMLQYELIFSIAAALLVIETLSVIVQVVYYKITKGKKAFLMTPLHHHFELKGFKESTIVVKFWIISFIFLIIALTFFIHLSS</sequence>
<feature type="transmembrane region" description="Helical" evidence="12">
    <location>
        <begin position="211"/>
        <end position="231"/>
    </location>
</feature>
<dbReference type="GO" id="GO:0046872">
    <property type="term" value="F:metal ion binding"/>
    <property type="evidence" value="ECO:0007669"/>
    <property type="project" value="UniProtKB-KW"/>
</dbReference>
<comment type="cofactor">
    <cofactor evidence="12 14">
        <name>Mg(2+)</name>
        <dbReference type="ChEBI" id="CHEBI:18420"/>
    </cofactor>
</comment>
<dbReference type="OrthoDB" id="9805475at2"/>